<accession>A0AA37T6Q2</accession>
<dbReference type="Pfam" id="PF19383">
    <property type="entry name" value="DUF5958"/>
    <property type="match status" value="1"/>
</dbReference>
<comment type="caution">
    <text evidence="1">The sequence shown here is derived from an EMBL/GenBank/DDBJ whole genome shotgun (WGS) entry which is preliminary data.</text>
</comment>
<protein>
    <submittedName>
        <fullName evidence="1">Uncharacterized protein</fullName>
    </submittedName>
</protein>
<keyword evidence="2" id="KW-1185">Reference proteome</keyword>
<dbReference type="AlphaFoldDB" id="A0AA37T6Q2"/>
<gene>
    <name evidence="1" type="ORF">GCM10007877_14410</name>
</gene>
<reference evidence="1 2" key="1">
    <citation type="journal article" date="2014" name="Int. J. Syst. Evol. Microbiol.">
        <title>Complete genome sequence of Corynebacterium casei LMG S-19264T (=DSM 44701T), isolated from a smear-ripened cheese.</title>
        <authorList>
            <consortium name="US DOE Joint Genome Institute (JGI-PGF)"/>
            <person name="Walter F."/>
            <person name="Albersmeier A."/>
            <person name="Kalinowski J."/>
            <person name="Ruckert C."/>
        </authorList>
    </citation>
    <scope>NUCLEOTIDE SEQUENCE [LARGE SCALE GENOMIC DNA]</scope>
    <source>
        <strain evidence="1 2">NBRC 110095</strain>
    </source>
</reference>
<evidence type="ECO:0000313" key="1">
    <source>
        <dbReference type="EMBL" id="GLS25727.1"/>
    </source>
</evidence>
<evidence type="ECO:0000313" key="2">
    <source>
        <dbReference type="Proteomes" id="UP001156870"/>
    </source>
</evidence>
<dbReference type="InterPro" id="IPR046002">
    <property type="entry name" value="DUF5958"/>
</dbReference>
<sequence length="149" mass="16951">MDIKTDIYLNQISQGVKPLNEAVEWFISAKEIQIEVLRRLIYFILQSGALGKDVESAISNSGLKPTFTPCQLLLKVFREEPNGNIMLSQSLSNIANLPESEREKSFKLLLAMFSIADKRKREKGLQPEKYWWHKDLSDVGVVEKILANG</sequence>
<organism evidence="1 2">
    <name type="scientific">Marinibactrum halimedae</name>
    <dbReference type="NCBI Taxonomy" id="1444977"/>
    <lineage>
        <taxon>Bacteria</taxon>
        <taxon>Pseudomonadati</taxon>
        <taxon>Pseudomonadota</taxon>
        <taxon>Gammaproteobacteria</taxon>
        <taxon>Cellvibrionales</taxon>
        <taxon>Cellvibrionaceae</taxon>
        <taxon>Marinibactrum</taxon>
    </lineage>
</organism>
<name>A0AA37T6Q2_9GAMM</name>
<dbReference type="RefSeq" id="WP_232595852.1">
    <property type="nucleotide sequence ID" value="NZ_BSPD01000034.1"/>
</dbReference>
<proteinExistence type="predicted"/>
<dbReference type="Proteomes" id="UP001156870">
    <property type="component" value="Unassembled WGS sequence"/>
</dbReference>
<dbReference type="EMBL" id="BSPD01000034">
    <property type="protein sequence ID" value="GLS25727.1"/>
    <property type="molecule type" value="Genomic_DNA"/>
</dbReference>